<dbReference type="GeneID" id="100841285"/>
<dbReference type="InterPro" id="IPR026992">
    <property type="entry name" value="DIOX_N"/>
</dbReference>
<feature type="domain" description="Fe2OG dioxygenase" evidence="6">
    <location>
        <begin position="171"/>
        <end position="274"/>
    </location>
</feature>
<dbReference type="GO" id="GO:0045543">
    <property type="term" value="F:gibberellin 2-beta-dioxygenase activity"/>
    <property type="evidence" value="ECO:0000318"/>
    <property type="project" value="GO_Central"/>
</dbReference>
<reference evidence="7" key="2">
    <citation type="submission" date="2017-06" db="EMBL/GenBank/DDBJ databases">
        <title>WGS assembly of Brachypodium distachyon.</title>
        <authorList>
            <consortium name="The International Brachypodium Initiative"/>
            <person name="Lucas S."/>
            <person name="Harmon-Smith M."/>
            <person name="Lail K."/>
            <person name="Tice H."/>
            <person name="Grimwood J."/>
            <person name="Bruce D."/>
            <person name="Barry K."/>
            <person name="Shu S."/>
            <person name="Lindquist E."/>
            <person name="Wang M."/>
            <person name="Pitluck S."/>
            <person name="Vogel J.P."/>
            <person name="Garvin D.F."/>
            <person name="Mockler T.C."/>
            <person name="Schmutz J."/>
            <person name="Rokhsar D."/>
            <person name="Bevan M.W."/>
        </authorList>
    </citation>
    <scope>NUCLEOTIDE SEQUENCE</scope>
    <source>
        <strain evidence="7">Bd21</strain>
    </source>
</reference>
<comment type="cofactor">
    <cofactor evidence="1">
        <name>L-ascorbate</name>
        <dbReference type="ChEBI" id="CHEBI:38290"/>
    </cofactor>
</comment>
<dbReference type="STRING" id="15368.A0A0Q3GY64"/>
<evidence type="ECO:0000256" key="1">
    <source>
        <dbReference type="ARBA" id="ARBA00001961"/>
    </source>
</evidence>
<proteinExistence type="inferred from homology"/>
<evidence type="ECO:0000313" key="8">
    <source>
        <dbReference type="EnsemblPlants" id="KQJ85786"/>
    </source>
</evidence>
<evidence type="ECO:0000313" key="7">
    <source>
        <dbReference type="EMBL" id="KQJ85786.1"/>
    </source>
</evidence>
<dbReference type="Proteomes" id="UP000008810">
    <property type="component" value="Chromosome 4"/>
</dbReference>
<dbReference type="PANTHER" id="PTHR47990">
    <property type="entry name" value="2-OXOGLUTARATE (2OG) AND FE(II)-DEPENDENT OXYGENASE SUPERFAMILY PROTEIN-RELATED"/>
    <property type="match status" value="1"/>
</dbReference>
<dbReference type="InterPro" id="IPR050231">
    <property type="entry name" value="Iron_ascorbate_oxido_reductase"/>
</dbReference>
<gene>
    <name evidence="8" type="primary">LOC100841285</name>
    <name evidence="7" type="ORF">BRADI_4g01693v3</name>
</gene>
<dbReference type="Pfam" id="PF14226">
    <property type="entry name" value="DIOX_N"/>
    <property type="match status" value="1"/>
</dbReference>
<dbReference type="Gramene" id="KQJ85786">
    <property type="protein sequence ID" value="KQJ85786"/>
    <property type="gene ID" value="BRADI_4g01693v3"/>
</dbReference>
<dbReference type="GO" id="GO:0045487">
    <property type="term" value="P:gibberellin catabolic process"/>
    <property type="evidence" value="ECO:0000318"/>
    <property type="project" value="GO_Central"/>
</dbReference>
<accession>A0A0Q3GY64</accession>
<dbReference type="PROSITE" id="PS51471">
    <property type="entry name" value="FE2OG_OXY"/>
    <property type="match status" value="1"/>
</dbReference>
<dbReference type="EMBL" id="CM000883">
    <property type="protein sequence ID" value="KQJ85786.1"/>
    <property type="molecule type" value="Genomic_DNA"/>
</dbReference>
<dbReference type="InterPro" id="IPR005123">
    <property type="entry name" value="Oxoglu/Fe-dep_dioxygenase_dom"/>
</dbReference>
<sequence length="341" mass="36964">MEQRRAESPIPADGAAASKLEELELPTLDLEEESGLTEALAAACRDLGVFRLANHGIPADLSDRLFSLTRHLLEEPDAEKKAKLPGYFSGTPALSLRVKELNWVEGFHVAPAAADADPDPTAADDDIGGEFGSFREVTAEYVSRMARIARKLFDAMDLGLDASQRASYLAEHDGTFRAYRYPACPAGGHIGMEAHTDSSVLSILNQQDLQESSLQVLLRPQGTWRSVQPVEGTLVVNIGDMMQAITGDAYRSVEHRVVPLPDTDRMSLCYFAFPQDDAVISGCGEDDGEKGSCYRPFSYREFREQVQADIKATGAKVGLARFRRGASAPELASAIGTEAGL</sequence>
<dbReference type="FunCoup" id="A0A0Q3GY64">
    <property type="interactions" value="324"/>
</dbReference>
<reference evidence="7 8" key="1">
    <citation type="journal article" date="2010" name="Nature">
        <title>Genome sequencing and analysis of the model grass Brachypodium distachyon.</title>
        <authorList>
            <consortium name="International Brachypodium Initiative"/>
        </authorList>
    </citation>
    <scope>NUCLEOTIDE SEQUENCE [LARGE SCALE GENOMIC DNA]</scope>
    <source>
        <strain evidence="7 8">Bd21</strain>
    </source>
</reference>
<dbReference type="InterPro" id="IPR027443">
    <property type="entry name" value="IPNS-like_sf"/>
</dbReference>
<comment type="similarity">
    <text evidence="5">Belongs to the iron/ascorbate-dependent oxidoreductase family.</text>
</comment>
<name>A0A0Q3GY64_BRADI</name>
<dbReference type="RefSeq" id="XP_003579138.1">
    <property type="nucleotide sequence ID" value="XM_003579090.4"/>
</dbReference>
<dbReference type="Pfam" id="PF03171">
    <property type="entry name" value="2OG-FeII_Oxy"/>
    <property type="match status" value="1"/>
</dbReference>
<dbReference type="GO" id="GO:0046872">
    <property type="term" value="F:metal ion binding"/>
    <property type="evidence" value="ECO:0007669"/>
    <property type="project" value="UniProtKB-KW"/>
</dbReference>
<evidence type="ECO:0000259" key="6">
    <source>
        <dbReference type="PROSITE" id="PS51471"/>
    </source>
</evidence>
<dbReference type="SUPFAM" id="SSF51197">
    <property type="entry name" value="Clavaminate synthase-like"/>
    <property type="match status" value="1"/>
</dbReference>
<keyword evidence="3 5" id="KW-0560">Oxidoreductase</keyword>
<evidence type="ECO:0000313" key="9">
    <source>
        <dbReference type="Proteomes" id="UP000008810"/>
    </source>
</evidence>
<organism evidence="7">
    <name type="scientific">Brachypodium distachyon</name>
    <name type="common">Purple false brome</name>
    <name type="synonym">Trachynia distachya</name>
    <dbReference type="NCBI Taxonomy" id="15368"/>
    <lineage>
        <taxon>Eukaryota</taxon>
        <taxon>Viridiplantae</taxon>
        <taxon>Streptophyta</taxon>
        <taxon>Embryophyta</taxon>
        <taxon>Tracheophyta</taxon>
        <taxon>Spermatophyta</taxon>
        <taxon>Magnoliopsida</taxon>
        <taxon>Liliopsida</taxon>
        <taxon>Poales</taxon>
        <taxon>Poaceae</taxon>
        <taxon>BOP clade</taxon>
        <taxon>Pooideae</taxon>
        <taxon>Stipodae</taxon>
        <taxon>Brachypodieae</taxon>
        <taxon>Brachypodium</taxon>
    </lineage>
</organism>
<evidence type="ECO:0000256" key="3">
    <source>
        <dbReference type="ARBA" id="ARBA00023002"/>
    </source>
</evidence>
<reference evidence="8" key="3">
    <citation type="submission" date="2018-08" db="UniProtKB">
        <authorList>
            <consortium name="EnsemblPlants"/>
        </authorList>
    </citation>
    <scope>IDENTIFICATION</scope>
    <source>
        <strain evidence="8">cv. Bd21</strain>
    </source>
</reference>
<evidence type="ECO:0000256" key="4">
    <source>
        <dbReference type="ARBA" id="ARBA00023004"/>
    </source>
</evidence>
<dbReference type="EnsemblPlants" id="KQJ85786">
    <property type="protein sequence ID" value="KQJ85786"/>
    <property type="gene ID" value="BRADI_4g01693v3"/>
</dbReference>
<dbReference type="Gene3D" id="2.60.120.330">
    <property type="entry name" value="B-lactam Antibiotic, Isopenicillin N Synthase, Chain"/>
    <property type="match status" value="1"/>
</dbReference>
<protein>
    <recommendedName>
        <fullName evidence="6">Fe2OG dioxygenase domain-containing protein</fullName>
    </recommendedName>
</protein>
<dbReference type="KEGG" id="bdi:100841285"/>
<dbReference type="InterPro" id="IPR044861">
    <property type="entry name" value="IPNS-like_FE2OG_OXY"/>
</dbReference>
<dbReference type="AlphaFoldDB" id="A0A0Q3GY64"/>
<dbReference type="OrthoDB" id="288590at2759"/>
<keyword evidence="9" id="KW-1185">Reference proteome</keyword>
<evidence type="ECO:0000256" key="2">
    <source>
        <dbReference type="ARBA" id="ARBA00022723"/>
    </source>
</evidence>
<keyword evidence="4 5" id="KW-0408">Iron</keyword>
<evidence type="ECO:0000256" key="5">
    <source>
        <dbReference type="RuleBase" id="RU003682"/>
    </source>
</evidence>
<keyword evidence="2 5" id="KW-0479">Metal-binding</keyword>